<reference evidence="2 3" key="1">
    <citation type="journal article" date="2014" name="Nature">
        <title>An environmental bacterial taxon with a large and distinct metabolic repertoire.</title>
        <authorList>
            <person name="Wilson M.C."/>
            <person name="Mori T."/>
            <person name="Ruckert C."/>
            <person name="Uria A.R."/>
            <person name="Helf M.J."/>
            <person name="Takada K."/>
            <person name="Gernert C."/>
            <person name="Steffens U.A."/>
            <person name="Heycke N."/>
            <person name="Schmitt S."/>
            <person name="Rinke C."/>
            <person name="Helfrich E.J."/>
            <person name="Brachmann A.O."/>
            <person name="Gurgui C."/>
            <person name="Wakimoto T."/>
            <person name="Kracht M."/>
            <person name="Crusemann M."/>
            <person name="Hentschel U."/>
            <person name="Abe I."/>
            <person name="Matsunaga S."/>
            <person name="Kalinowski J."/>
            <person name="Takeyama H."/>
            <person name="Piel J."/>
        </authorList>
    </citation>
    <scope>NUCLEOTIDE SEQUENCE [LARGE SCALE GENOMIC DNA]</scope>
    <source>
        <strain evidence="3">TSY1</strain>
    </source>
</reference>
<keyword evidence="3" id="KW-1185">Reference proteome</keyword>
<dbReference type="Pfam" id="PF03548">
    <property type="entry name" value="LolA"/>
    <property type="match status" value="1"/>
</dbReference>
<dbReference type="SUPFAM" id="SSF89392">
    <property type="entry name" value="Prokaryotic lipoproteins and lipoprotein localization factors"/>
    <property type="match status" value="1"/>
</dbReference>
<comment type="caution">
    <text evidence="2">The sequence shown here is derived from an EMBL/GenBank/DDBJ whole genome shotgun (WGS) entry which is preliminary data.</text>
</comment>
<dbReference type="AlphaFoldDB" id="W4LQQ5"/>
<dbReference type="EMBL" id="AZHW01000345">
    <property type="protein sequence ID" value="ETX00389.1"/>
    <property type="molecule type" value="Genomic_DNA"/>
</dbReference>
<dbReference type="HOGENOM" id="CLU_087560_2_0_7"/>
<accession>W4LQQ5</accession>
<name>W4LQQ5_ENTF1</name>
<evidence type="ECO:0008006" key="4">
    <source>
        <dbReference type="Google" id="ProtNLM"/>
    </source>
</evidence>
<dbReference type="Gene3D" id="2.50.20.10">
    <property type="entry name" value="Lipoprotein localisation LolA/LolB/LppX"/>
    <property type="match status" value="1"/>
</dbReference>
<dbReference type="PANTHER" id="PTHR35869:SF1">
    <property type="entry name" value="OUTER-MEMBRANE LIPOPROTEIN CARRIER PROTEIN"/>
    <property type="match status" value="1"/>
</dbReference>
<dbReference type="InterPro" id="IPR004564">
    <property type="entry name" value="OM_lipoprot_carrier_LolA-like"/>
</dbReference>
<protein>
    <recommendedName>
        <fullName evidence="4">Outer-membrane lipoprotein carrier protein</fullName>
    </recommendedName>
</protein>
<dbReference type="CDD" id="cd16325">
    <property type="entry name" value="LolA"/>
    <property type="match status" value="1"/>
</dbReference>
<organism evidence="2 3">
    <name type="scientific">Entotheonella factor</name>
    <dbReference type="NCBI Taxonomy" id="1429438"/>
    <lineage>
        <taxon>Bacteria</taxon>
        <taxon>Pseudomonadati</taxon>
        <taxon>Nitrospinota/Tectimicrobiota group</taxon>
        <taxon>Candidatus Tectimicrobiota</taxon>
        <taxon>Candidatus Entotheonellia</taxon>
        <taxon>Candidatus Entotheonellales</taxon>
        <taxon>Candidatus Entotheonellaceae</taxon>
        <taxon>Candidatus Entotheonella</taxon>
    </lineage>
</organism>
<sequence>MAWILVGVGLCGWVVASRADSLDDLLDRIQQTYDQTQALSADFVQVATLTTLNREQASAGRVYIQKPYAIRWEYTQPDAQTILYKDNTLRIYTPKRKQVLQSVIKADDRSNVALLFLAGIGTLKDAFTVTSLASTESQITRLRLVPRSPQAGFTELHLAVNQQSAFIESLTIHDHIGNRTHIRFAALQTHPTLPADTFDLRLPADTEVITQPTFSQGR</sequence>
<proteinExistence type="predicted"/>
<keyword evidence="1" id="KW-0732">Signal</keyword>
<evidence type="ECO:0000313" key="2">
    <source>
        <dbReference type="EMBL" id="ETX00389.1"/>
    </source>
</evidence>
<evidence type="ECO:0000256" key="1">
    <source>
        <dbReference type="ARBA" id="ARBA00022729"/>
    </source>
</evidence>
<dbReference type="Proteomes" id="UP000019141">
    <property type="component" value="Unassembled WGS sequence"/>
</dbReference>
<gene>
    <name evidence="2" type="ORF">ETSY1_11375</name>
</gene>
<dbReference type="PANTHER" id="PTHR35869">
    <property type="entry name" value="OUTER-MEMBRANE LIPOPROTEIN CARRIER PROTEIN"/>
    <property type="match status" value="1"/>
</dbReference>
<dbReference type="InterPro" id="IPR029046">
    <property type="entry name" value="LolA/LolB/LppX"/>
</dbReference>
<evidence type="ECO:0000313" key="3">
    <source>
        <dbReference type="Proteomes" id="UP000019141"/>
    </source>
</evidence>